<organism evidence="11 12">
    <name type="scientific">Actinopolyspora righensis</name>
    <dbReference type="NCBI Taxonomy" id="995060"/>
    <lineage>
        <taxon>Bacteria</taxon>
        <taxon>Bacillati</taxon>
        <taxon>Actinomycetota</taxon>
        <taxon>Actinomycetes</taxon>
        <taxon>Actinopolysporales</taxon>
        <taxon>Actinopolysporaceae</taxon>
        <taxon>Actinopolyspora</taxon>
        <taxon>Actinopolyspora alba group</taxon>
    </lineage>
</organism>
<dbReference type="GO" id="GO:0003723">
    <property type="term" value="F:RNA binding"/>
    <property type="evidence" value="ECO:0007669"/>
    <property type="project" value="TreeGrafter"/>
</dbReference>
<dbReference type="InterPro" id="IPR001650">
    <property type="entry name" value="Helicase_C-like"/>
</dbReference>
<dbReference type="EMBL" id="FPAT01000002">
    <property type="protein sequence ID" value="SFT46416.1"/>
    <property type="molecule type" value="Genomic_DNA"/>
</dbReference>
<dbReference type="InterPro" id="IPR050547">
    <property type="entry name" value="DEAD_box_RNA_helicases"/>
</dbReference>
<evidence type="ECO:0000313" key="11">
    <source>
        <dbReference type="EMBL" id="SFT46416.1"/>
    </source>
</evidence>
<dbReference type="InterPro" id="IPR054712">
    <property type="entry name" value="Cas3-like_dom"/>
</dbReference>
<evidence type="ECO:0000256" key="7">
    <source>
        <dbReference type="ARBA" id="ARBA00022806"/>
    </source>
</evidence>
<comment type="similarity">
    <text evidence="2">In the central section; belongs to the CRISPR-associated helicase Cas3 family.</text>
</comment>
<protein>
    <submittedName>
        <fullName evidence="11">CRISPR-associated helicase, Cas3 family</fullName>
    </submittedName>
</protein>
<keyword evidence="7" id="KW-0347">Helicase</keyword>
<dbReference type="Gene3D" id="1.10.3210.30">
    <property type="match status" value="1"/>
</dbReference>
<dbReference type="InterPro" id="IPR006483">
    <property type="entry name" value="CRISPR-assoc_Cas3_HD"/>
</dbReference>
<evidence type="ECO:0000256" key="2">
    <source>
        <dbReference type="ARBA" id="ARBA00009046"/>
    </source>
</evidence>
<keyword evidence="8" id="KW-0067">ATP-binding</keyword>
<comment type="similarity">
    <text evidence="1">In the N-terminal section; belongs to the CRISPR-associated nuclease Cas3-HD family.</text>
</comment>
<evidence type="ECO:0000256" key="3">
    <source>
        <dbReference type="ARBA" id="ARBA00022722"/>
    </source>
</evidence>
<dbReference type="Pfam" id="PF22590">
    <property type="entry name" value="Cas3-like_C_2"/>
    <property type="match status" value="1"/>
</dbReference>
<evidence type="ECO:0000256" key="1">
    <source>
        <dbReference type="ARBA" id="ARBA00006847"/>
    </source>
</evidence>
<dbReference type="NCBIfam" id="TIGR01596">
    <property type="entry name" value="cas3_HD"/>
    <property type="match status" value="1"/>
</dbReference>
<dbReference type="PROSITE" id="PS51643">
    <property type="entry name" value="HD_CAS3"/>
    <property type="match status" value="1"/>
</dbReference>
<dbReference type="InterPro" id="IPR027417">
    <property type="entry name" value="P-loop_NTPase"/>
</dbReference>
<dbReference type="NCBIfam" id="TIGR01587">
    <property type="entry name" value="cas3_core"/>
    <property type="match status" value="1"/>
</dbReference>
<evidence type="ECO:0000256" key="5">
    <source>
        <dbReference type="ARBA" id="ARBA00022741"/>
    </source>
</evidence>
<dbReference type="GO" id="GO:0051607">
    <property type="term" value="P:defense response to virus"/>
    <property type="evidence" value="ECO:0007669"/>
    <property type="project" value="UniProtKB-KW"/>
</dbReference>
<keyword evidence="9" id="KW-0051">Antiviral defense</keyword>
<dbReference type="GO" id="GO:0003724">
    <property type="term" value="F:RNA helicase activity"/>
    <property type="evidence" value="ECO:0007669"/>
    <property type="project" value="TreeGrafter"/>
</dbReference>
<dbReference type="GO" id="GO:0016787">
    <property type="term" value="F:hydrolase activity"/>
    <property type="evidence" value="ECO:0007669"/>
    <property type="project" value="UniProtKB-KW"/>
</dbReference>
<dbReference type="SUPFAM" id="SSF52540">
    <property type="entry name" value="P-loop containing nucleoside triphosphate hydrolases"/>
    <property type="match status" value="1"/>
</dbReference>
<dbReference type="SMART" id="SM00487">
    <property type="entry name" value="DEXDc"/>
    <property type="match status" value="1"/>
</dbReference>
<dbReference type="GO" id="GO:0004518">
    <property type="term" value="F:nuclease activity"/>
    <property type="evidence" value="ECO:0007669"/>
    <property type="project" value="UniProtKB-KW"/>
</dbReference>
<keyword evidence="12" id="KW-1185">Reference proteome</keyword>
<dbReference type="Pfam" id="PF18019">
    <property type="entry name" value="Cas3_HD"/>
    <property type="match status" value="1"/>
</dbReference>
<evidence type="ECO:0000313" key="12">
    <source>
        <dbReference type="Proteomes" id="UP000199165"/>
    </source>
</evidence>
<accession>A0A1I6Y7G5</accession>
<dbReference type="InterPro" id="IPR038257">
    <property type="entry name" value="CRISPR-assoc_Cas3_HD_sf"/>
</dbReference>
<dbReference type="PANTHER" id="PTHR47963">
    <property type="entry name" value="DEAD-BOX ATP-DEPENDENT RNA HELICASE 47, MITOCHONDRIAL"/>
    <property type="match status" value="1"/>
</dbReference>
<evidence type="ECO:0000256" key="8">
    <source>
        <dbReference type="ARBA" id="ARBA00022840"/>
    </source>
</evidence>
<evidence type="ECO:0000256" key="6">
    <source>
        <dbReference type="ARBA" id="ARBA00022801"/>
    </source>
</evidence>
<dbReference type="GO" id="GO:0046872">
    <property type="term" value="F:metal ion binding"/>
    <property type="evidence" value="ECO:0007669"/>
    <property type="project" value="UniProtKB-KW"/>
</dbReference>
<sequence>MPDHVPPVADLRFWGKERGLGGARYPVACHGLDAAAMLRCLWREYVSPGLRARIAELLELSEDEARRLLEFWAAAHDIGKITPSFQSQVEIPSGYDSDDVTAPHDEATQHALCPLLIELDYPKRFAKWAAQLLGGHHGRFTELNRECHSQVKARALGLGEEEWARQRADTLRVWRAVLEPPVPSSFDTAAANVVTGLVILADWLASRIPYVLKRLPDVPERGDVSSLGSFFHGSLAEAPAVVAEAGLAPLRLRSGSFAEEFPEFPANELQRDIAERLPSSLGPGGLLMISAPTGFGKTETALHAARRMSEVTGTSGLFFALPTMATTEHMFKRIARYVTTRGSEPNSQAMLHGMAWLSPVEEMLREEMSRASVSGADSTLVHCAEWLLGAKRGLLAGAGVGTIDQALLSVLPTRHNALRMFALTGRTVVIDEVHAFDEYMRTLLYVLLRWLGYWNVPVVLLSATLPAPLATQLAAAYRGDRAGTEERITVPYPGWVYIGHGEPVVPRPVPFPDEQRRRLAVSSRAVEIRDGEPDRMPVLRRALTPLVEDRGTALVLCSTVAHAQRTWRLLREHLEGTGVELRLLHARFPIHVRESVTEELTARFGKPTEEDPKAGRVRERTILVATQVVEQSLDVDFDLVITDLAPVELLLQRAGRSQRHPALNPLRPEWADPNRGGTRELVVLTS</sequence>
<evidence type="ECO:0000259" key="10">
    <source>
        <dbReference type="PROSITE" id="PS51643"/>
    </source>
</evidence>
<keyword evidence="6" id="KW-0378">Hydrolase</keyword>
<dbReference type="AlphaFoldDB" id="A0A1I6Y7G5"/>
<dbReference type="Pfam" id="PF00270">
    <property type="entry name" value="DEAD"/>
    <property type="match status" value="1"/>
</dbReference>
<feature type="domain" description="HD Cas3-type" evidence="10">
    <location>
        <begin position="20"/>
        <end position="204"/>
    </location>
</feature>
<reference evidence="12" key="1">
    <citation type="submission" date="2016-10" db="EMBL/GenBank/DDBJ databases">
        <authorList>
            <person name="Varghese N."/>
            <person name="Submissions S."/>
        </authorList>
    </citation>
    <scope>NUCLEOTIDE SEQUENCE [LARGE SCALE GENOMIC DNA]</scope>
    <source>
        <strain evidence="12">DSM 45501</strain>
    </source>
</reference>
<dbReference type="GO" id="GO:0005524">
    <property type="term" value="F:ATP binding"/>
    <property type="evidence" value="ECO:0007669"/>
    <property type="project" value="UniProtKB-KW"/>
</dbReference>
<dbReference type="STRING" id="995060.SAMN04487904_102273"/>
<dbReference type="InterPro" id="IPR011545">
    <property type="entry name" value="DEAD/DEAH_box_helicase_dom"/>
</dbReference>
<proteinExistence type="inferred from homology"/>
<evidence type="ECO:0000256" key="9">
    <source>
        <dbReference type="ARBA" id="ARBA00023118"/>
    </source>
</evidence>
<keyword evidence="5" id="KW-0547">Nucleotide-binding</keyword>
<dbReference type="PANTHER" id="PTHR47963:SF9">
    <property type="entry name" value="CRISPR-ASSOCIATED ENDONUCLEASE_HELICASE CAS3"/>
    <property type="match status" value="1"/>
</dbReference>
<name>A0A1I6Y7G5_9ACTN</name>
<dbReference type="Proteomes" id="UP000199165">
    <property type="component" value="Unassembled WGS sequence"/>
</dbReference>
<keyword evidence="4" id="KW-0479">Metal-binding</keyword>
<dbReference type="InterPro" id="IPR014001">
    <property type="entry name" value="Helicase_ATP-bd"/>
</dbReference>
<evidence type="ECO:0000256" key="4">
    <source>
        <dbReference type="ARBA" id="ARBA00022723"/>
    </source>
</evidence>
<dbReference type="InterPro" id="IPR006474">
    <property type="entry name" value="Helicase_Cas3_CRISPR-ass_core"/>
</dbReference>
<dbReference type="SMART" id="SM00490">
    <property type="entry name" value="HELICc"/>
    <property type="match status" value="1"/>
</dbReference>
<gene>
    <name evidence="11" type="ORF">SAMN04487904_102273</name>
</gene>
<keyword evidence="3" id="KW-0540">Nuclease</keyword>
<dbReference type="Gene3D" id="3.40.50.300">
    <property type="entry name" value="P-loop containing nucleotide triphosphate hydrolases"/>
    <property type="match status" value="2"/>
</dbReference>
<dbReference type="CDD" id="cd09641">
    <property type="entry name" value="Cas3''_I"/>
    <property type="match status" value="1"/>
</dbReference>